<dbReference type="InterPro" id="IPR001789">
    <property type="entry name" value="Sig_transdc_resp-reg_receiver"/>
</dbReference>
<evidence type="ECO:0000313" key="5">
    <source>
        <dbReference type="EMBL" id="CDZ78481.1"/>
    </source>
</evidence>
<dbReference type="OrthoDB" id="9802186at2"/>
<feature type="domain" description="Response regulatory" evidence="4">
    <location>
        <begin position="9"/>
        <end position="128"/>
    </location>
</feature>
<evidence type="ECO:0000256" key="1">
    <source>
        <dbReference type="ARBA" id="ARBA00022553"/>
    </source>
</evidence>
<gene>
    <name evidence="5" type="primary">barA_4</name>
    <name evidence="5" type="ORF">BN59_02791</name>
</gene>
<name>A0A078L035_9GAMM</name>
<dbReference type="STRING" id="1034943.BN59_02791"/>
<accession>A0A078L035</accession>
<evidence type="ECO:0000256" key="3">
    <source>
        <dbReference type="PROSITE-ProRule" id="PRU00169"/>
    </source>
</evidence>
<dbReference type="Proteomes" id="UP000044071">
    <property type="component" value="Unassembled WGS sequence"/>
</dbReference>
<dbReference type="GO" id="GO:0016301">
    <property type="term" value="F:kinase activity"/>
    <property type="evidence" value="ECO:0007669"/>
    <property type="project" value="UniProtKB-KW"/>
</dbReference>
<dbReference type="PANTHER" id="PTHR45339">
    <property type="entry name" value="HYBRID SIGNAL TRANSDUCTION HISTIDINE KINASE J"/>
    <property type="match status" value="1"/>
</dbReference>
<keyword evidence="1 3" id="KW-0597">Phosphoprotein</keyword>
<dbReference type="eggNOG" id="COG0784">
    <property type="taxonomic scope" value="Bacteria"/>
</dbReference>
<dbReference type="EMBL" id="CCSB01000003">
    <property type="protein sequence ID" value="CDZ78481.1"/>
    <property type="molecule type" value="Genomic_DNA"/>
</dbReference>
<organism evidence="5 6">
    <name type="scientific">Legionella massiliensis</name>
    <dbReference type="NCBI Taxonomy" id="1034943"/>
    <lineage>
        <taxon>Bacteria</taxon>
        <taxon>Pseudomonadati</taxon>
        <taxon>Pseudomonadota</taxon>
        <taxon>Gammaproteobacteria</taxon>
        <taxon>Legionellales</taxon>
        <taxon>Legionellaceae</taxon>
        <taxon>Legionella</taxon>
    </lineage>
</organism>
<dbReference type="InterPro" id="IPR011006">
    <property type="entry name" value="CheY-like_superfamily"/>
</dbReference>
<dbReference type="RefSeq" id="WP_044011622.1">
    <property type="nucleotide sequence ID" value="NZ_CCVW01000003.1"/>
</dbReference>
<dbReference type="SMART" id="SM00448">
    <property type="entry name" value="REC"/>
    <property type="match status" value="1"/>
</dbReference>
<dbReference type="GO" id="GO:0000160">
    <property type="term" value="P:phosphorelay signal transduction system"/>
    <property type="evidence" value="ECO:0007669"/>
    <property type="project" value="UniProtKB-KW"/>
</dbReference>
<dbReference type="Gene3D" id="3.40.50.2300">
    <property type="match status" value="1"/>
</dbReference>
<protein>
    <submittedName>
        <fullName evidence="5">Signal transduction histidine-protein kinase BarA</fullName>
    </submittedName>
</protein>
<dbReference type="AlphaFoldDB" id="A0A078L035"/>
<evidence type="ECO:0000259" key="4">
    <source>
        <dbReference type="PROSITE" id="PS50110"/>
    </source>
</evidence>
<keyword evidence="6" id="KW-1185">Reference proteome</keyword>
<dbReference type="CDD" id="cd17546">
    <property type="entry name" value="REC_hyHK_CKI1_RcsC-like"/>
    <property type="match status" value="1"/>
</dbReference>
<keyword evidence="2" id="KW-0902">Two-component regulatory system</keyword>
<dbReference type="PANTHER" id="PTHR45339:SF1">
    <property type="entry name" value="HYBRID SIGNAL TRANSDUCTION HISTIDINE KINASE J"/>
    <property type="match status" value="1"/>
</dbReference>
<dbReference type="SUPFAM" id="SSF52172">
    <property type="entry name" value="CheY-like"/>
    <property type="match status" value="1"/>
</dbReference>
<proteinExistence type="predicted"/>
<reference evidence="5 6" key="1">
    <citation type="submission" date="2014-06" db="EMBL/GenBank/DDBJ databases">
        <authorList>
            <person name="Urmite Genomes Urmite Genomes"/>
        </authorList>
    </citation>
    <scope>NUCLEOTIDE SEQUENCE [LARGE SCALE GENOMIC DNA]</scope>
</reference>
<keyword evidence="5" id="KW-0418">Kinase</keyword>
<dbReference type="Pfam" id="PF00072">
    <property type="entry name" value="Response_reg"/>
    <property type="match status" value="1"/>
</dbReference>
<evidence type="ECO:0000313" key="6">
    <source>
        <dbReference type="Proteomes" id="UP000044071"/>
    </source>
</evidence>
<keyword evidence="5" id="KW-0808">Transferase</keyword>
<dbReference type="PROSITE" id="PS50110">
    <property type="entry name" value="RESPONSE_REGULATORY"/>
    <property type="match status" value="1"/>
</dbReference>
<sequence>MSTAKKNILILIVEDNTIAARTAKFIFEMLGCQVEIIENGDNAVDMAKINHYDAICMDIGLPTISGIQACSMIREYEAKNNLHSVPIIAVTGNCSPHEIEEYIAVGMQEVIAKPLTKEKAEHLLSFCRE</sequence>
<evidence type="ECO:0000256" key="2">
    <source>
        <dbReference type="ARBA" id="ARBA00023012"/>
    </source>
</evidence>
<feature type="modified residue" description="4-aspartylphosphate" evidence="3">
    <location>
        <position position="58"/>
    </location>
</feature>